<feature type="non-terminal residue" evidence="2">
    <location>
        <position position="404"/>
    </location>
</feature>
<protein>
    <submittedName>
        <fullName evidence="2">Uncharacterized protein</fullName>
    </submittedName>
</protein>
<dbReference type="OrthoDB" id="5413531at2759"/>
<dbReference type="Proteomes" id="UP000241462">
    <property type="component" value="Unassembled WGS sequence"/>
</dbReference>
<evidence type="ECO:0000256" key="1">
    <source>
        <dbReference type="SAM" id="MobiDB-lite"/>
    </source>
</evidence>
<sequence length="404" mass="45263">ATDYALPYVSPWSRVVDDDVNAKVLAHMNCSYLGSPGHPPTLLALKQHAQSLAVLIRYLSPSLQTGRIDGERQEDRVSDQNSRRQQEMGSAFDWLANLERPYDSDDIDHWKPLNALTNEVKSHNDIEDTHFHCPLTSLPPRALGDPTKNQYYQTYVQKQSVASHHNLVMHANECLERLDHEYSAMGGILALVPPDGEGNNSKELSGVKNSLLGQLLMRVQGMAIRMHELELEVANMRDALAKDAVVPMQSLSEKGPDARSGREIIIDQDRYVLFHANDASWRSLQQLFDVKEGHDAQVAEVHREAGLISEQAFERTPAGLVYAAGVTVMDIKSRVYRLRGSGHSTIFLSPDYQEVTAELEKKPAVIGLVQPRYPDRVSNWQQRNESQLAAAAAAQREAFQLQRD</sequence>
<keyword evidence="3" id="KW-1185">Reference proteome</keyword>
<reference evidence="2 3" key="1">
    <citation type="journal article" date="2018" name="Mycol. Prog.">
        <title>Coniella lustricola, a new species from submerged detritus.</title>
        <authorList>
            <person name="Raudabaugh D.B."/>
            <person name="Iturriaga T."/>
            <person name="Carver A."/>
            <person name="Mondo S."/>
            <person name="Pangilinan J."/>
            <person name="Lipzen A."/>
            <person name="He G."/>
            <person name="Amirebrahimi M."/>
            <person name="Grigoriev I.V."/>
            <person name="Miller A.N."/>
        </authorList>
    </citation>
    <scope>NUCLEOTIDE SEQUENCE [LARGE SCALE GENOMIC DNA]</scope>
    <source>
        <strain evidence="2 3">B22-T-1</strain>
    </source>
</reference>
<evidence type="ECO:0000313" key="2">
    <source>
        <dbReference type="EMBL" id="PSR81881.1"/>
    </source>
</evidence>
<gene>
    <name evidence="2" type="ORF">BD289DRAFT_346910</name>
</gene>
<dbReference type="EMBL" id="KZ678491">
    <property type="protein sequence ID" value="PSR81881.1"/>
    <property type="molecule type" value="Genomic_DNA"/>
</dbReference>
<accession>A0A2T3A2X8</accession>
<feature type="region of interest" description="Disordered" evidence="1">
    <location>
        <begin position="66"/>
        <end position="87"/>
    </location>
</feature>
<feature type="compositionally biased region" description="Basic and acidic residues" evidence="1">
    <location>
        <begin position="68"/>
        <end position="86"/>
    </location>
</feature>
<dbReference type="STRING" id="2025994.A0A2T3A2X8"/>
<evidence type="ECO:0000313" key="3">
    <source>
        <dbReference type="Proteomes" id="UP000241462"/>
    </source>
</evidence>
<proteinExistence type="predicted"/>
<name>A0A2T3A2X8_9PEZI</name>
<dbReference type="InParanoid" id="A0A2T3A2X8"/>
<dbReference type="AlphaFoldDB" id="A0A2T3A2X8"/>
<feature type="non-terminal residue" evidence="2">
    <location>
        <position position="1"/>
    </location>
</feature>
<organism evidence="2 3">
    <name type="scientific">Coniella lustricola</name>
    <dbReference type="NCBI Taxonomy" id="2025994"/>
    <lineage>
        <taxon>Eukaryota</taxon>
        <taxon>Fungi</taxon>
        <taxon>Dikarya</taxon>
        <taxon>Ascomycota</taxon>
        <taxon>Pezizomycotina</taxon>
        <taxon>Sordariomycetes</taxon>
        <taxon>Sordariomycetidae</taxon>
        <taxon>Diaporthales</taxon>
        <taxon>Schizoparmaceae</taxon>
        <taxon>Coniella</taxon>
    </lineage>
</organism>